<evidence type="ECO:0000313" key="2">
    <source>
        <dbReference type="Proteomes" id="UP000248536"/>
    </source>
</evidence>
<dbReference type="OrthoDB" id="2972467at2"/>
<organism evidence="1 2">
    <name type="scientific">Flagellimonas maritima</name>
    <dbReference type="NCBI Taxonomy" id="1383885"/>
    <lineage>
        <taxon>Bacteria</taxon>
        <taxon>Pseudomonadati</taxon>
        <taxon>Bacteroidota</taxon>
        <taxon>Flavobacteriia</taxon>
        <taxon>Flavobacteriales</taxon>
        <taxon>Flavobacteriaceae</taxon>
        <taxon>Flagellimonas</taxon>
    </lineage>
</organism>
<accession>A0A2Z4LVE3</accession>
<dbReference type="Proteomes" id="UP000248536">
    <property type="component" value="Chromosome"/>
</dbReference>
<gene>
    <name evidence="1" type="ORF">HME9304_02740</name>
</gene>
<evidence type="ECO:0008006" key="3">
    <source>
        <dbReference type="Google" id="ProtNLM"/>
    </source>
</evidence>
<reference evidence="1 2" key="1">
    <citation type="submission" date="2018-06" db="EMBL/GenBank/DDBJ databases">
        <title>Spongiibacterium sp. HME9304 Genome sequencing and assembly.</title>
        <authorList>
            <person name="Kang H."/>
            <person name="Kim H."/>
            <person name="Joh K."/>
        </authorList>
    </citation>
    <scope>NUCLEOTIDE SEQUENCE [LARGE SCALE GENOMIC DNA]</scope>
    <source>
        <strain evidence="1 2">HME9304</strain>
    </source>
</reference>
<dbReference type="RefSeq" id="WP_112379073.1">
    <property type="nucleotide sequence ID" value="NZ_CP030104.1"/>
</dbReference>
<dbReference type="KEGG" id="spon:HME9304_02740"/>
<dbReference type="Gene3D" id="2.180.10.10">
    <property type="entry name" value="RHS repeat-associated core"/>
    <property type="match status" value="1"/>
</dbReference>
<dbReference type="NCBIfam" id="TIGR03696">
    <property type="entry name" value="Rhs_assc_core"/>
    <property type="match status" value="1"/>
</dbReference>
<sequence>MRFQSSAFWMPMPSKSLLGAEGYRYVFQGQEKDPETRKEAFQLRLWDGRLGRWLTTDPMGEFASPYLGMGNNPILYGDPDGRDIIILNSSMAVAGLGHMAVLIGNDKDGWRYYSKNGTASHGLYGISDSPNDGAGAYGPDNLSGNDFRKTGLTASQVMRIVNNRYMEDHPDGERYDNYIRVNTTPQQDALAAEAAYAQVYSYYSVSPGLYNNGDDCGGSCLDVAQDALRATGKNFTRPNFGNILPNEWFINFGWFNNNGMYNLVPSPLTPSVEVGRGYFGAPIND</sequence>
<dbReference type="EMBL" id="CP030104">
    <property type="protein sequence ID" value="AWX45713.1"/>
    <property type="molecule type" value="Genomic_DNA"/>
</dbReference>
<proteinExistence type="predicted"/>
<evidence type="ECO:0000313" key="1">
    <source>
        <dbReference type="EMBL" id="AWX45713.1"/>
    </source>
</evidence>
<name>A0A2Z4LVE3_9FLAO</name>
<dbReference type="AlphaFoldDB" id="A0A2Z4LVE3"/>
<keyword evidence="2" id="KW-1185">Reference proteome</keyword>
<dbReference type="InterPro" id="IPR022385">
    <property type="entry name" value="Rhs_assc_core"/>
</dbReference>
<protein>
    <recommendedName>
        <fullName evidence="3">RHS repeat-associated core domain-containing protein</fullName>
    </recommendedName>
</protein>